<evidence type="ECO:0000313" key="25">
    <source>
        <dbReference type="EMBL" id="RAU23751.1"/>
    </source>
</evidence>
<evidence type="ECO:0000256" key="10">
    <source>
        <dbReference type="ARBA" id="ARBA00022723"/>
    </source>
</evidence>
<evidence type="ECO:0000256" key="15">
    <source>
        <dbReference type="ARBA" id="ARBA00030048"/>
    </source>
</evidence>
<dbReference type="Pfam" id="PF08245">
    <property type="entry name" value="Mur_ligase_M"/>
    <property type="match status" value="1"/>
</dbReference>
<evidence type="ECO:0000256" key="7">
    <source>
        <dbReference type="ARBA" id="ARBA00013025"/>
    </source>
</evidence>
<organism evidence="25 26">
    <name type="scientific">Paramagnetospirillum kuznetsovii</name>
    <dbReference type="NCBI Taxonomy" id="2053833"/>
    <lineage>
        <taxon>Bacteria</taxon>
        <taxon>Pseudomonadati</taxon>
        <taxon>Pseudomonadota</taxon>
        <taxon>Alphaproteobacteria</taxon>
        <taxon>Rhodospirillales</taxon>
        <taxon>Magnetospirillaceae</taxon>
        <taxon>Paramagnetospirillum</taxon>
    </lineage>
</organism>
<dbReference type="RefSeq" id="WP_112141982.1">
    <property type="nucleotide sequence ID" value="NZ_PGTO01000001.1"/>
</dbReference>
<dbReference type="FunFam" id="3.40.1190.10:FF:000011">
    <property type="entry name" value="Folylpolyglutamate synthase/dihydrofolate synthase"/>
    <property type="match status" value="1"/>
</dbReference>
<comment type="pathway">
    <text evidence="3">Cofactor biosynthesis; tetrahydrofolate biosynthesis; 7,8-dihydrofolate from 2-amino-4-hydroxy-6-hydroxymethyl-7,8-dihydropteridine diphosphate and 4-aminobenzoate: step 2/2.</text>
</comment>
<dbReference type="SUPFAM" id="SSF53623">
    <property type="entry name" value="MurD-like peptide ligases, catalytic domain"/>
    <property type="match status" value="1"/>
</dbReference>
<dbReference type="InterPro" id="IPR036565">
    <property type="entry name" value="Mur-like_cat_sf"/>
</dbReference>
<evidence type="ECO:0000256" key="22">
    <source>
        <dbReference type="PIRNR" id="PIRNR001563"/>
    </source>
</evidence>
<dbReference type="OrthoDB" id="9809356at2"/>
<dbReference type="PIRSF" id="PIRSF001563">
    <property type="entry name" value="Folylpolyglu_synth"/>
    <property type="match status" value="1"/>
</dbReference>
<comment type="similarity">
    <text evidence="5 22">Belongs to the folylpolyglutamate synthase family.</text>
</comment>
<dbReference type="GO" id="GO:0008841">
    <property type="term" value="F:dihydrofolate synthase activity"/>
    <property type="evidence" value="ECO:0007669"/>
    <property type="project" value="UniProtKB-EC"/>
</dbReference>
<evidence type="ECO:0000256" key="2">
    <source>
        <dbReference type="ARBA" id="ARBA00002714"/>
    </source>
</evidence>
<evidence type="ECO:0000256" key="12">
    <source>
        <dbReference type="ARBA" id="ARBA00022840"/>
    </source>
</evidence>
<reference evidence="25 26" key="1">
    <citation type="submission" date="2017-11" db="EMBL/GenBank/DDBJ databases">
        <title>Draft genome sequence of magnetotactic bacterium Magnetospirillum kuznetsovii LBB-42.</title>
        <authorList>
            <person name="Grouzdev D.S."/>
            <person name="Rysina M.S."/>
            <person name="Baslerov R.V."/>
            <person name="Koziaeva V."/>
        </authorList>
    </citation>
    <scope>NUCLEOTIDE SEQUENCE [LARGE SCALE GENOMIC DNA]</scope>
    <source>
        <strain evidence="25 26">LBB-42</strain>
    </source>
</reference>
<dbReference type="InterPro" id="IPR018109">
    <property type="entry name" value="Folylpolyglutamate_synth_CS"/>
</dbReference>
<evidence type="ECO:0000256" key="6">
    <source>
        <dbReference type="ARBA" id="ARBA00013023"/>
    </source>
</evidence>
<dbReference type="AlphaFoldDB" id="A0A364P372"/>
<dbReference type="PANTHER" id="PTHR11136:SF0">
    <property type="entry name" value="DIHYDROFOLATE SYNTHETASE-RELATED"/>
    <property type="match status" value="1"/>
</dbReference>
<dbReference type="GO" id="GO:0046654">
    <property type="term" value="P:tetrahydrofolate biosynthetic process"/>
    <property type="evidence" value="ECO:0007669"/>
    <property type="project" value="UniProtKB-UniPathway"/>
</dbReference>
<dbReference type="InterPro" id="IPR004101">
    <property type="entry name" value="Mur_ligase_C"/>
</dbReference>
<dbReference type="Gene3D" id="3.40.1190.10">
    <property type="entry name" value="Mur-like, catalytic domain"/>
    <property type="match status" value="1"/>
</dbReference>
<protein>
    <recommendedName>
        <fullName evidence="8">Dihydrofolate synthase/folylpolyglutamate synthase</fullName>
        <ecNumber evidence="6">6.3.2.12</ecNumber>
        <ecNumber evidence="7">6.3.2.17</ecNumber>
    </recommendedName>
    <alternativeName>
        <fullName evidence="17">Folylpoly-gamma-glutamate synthetase-dihydrofolate synthetase</fullName>
    </alternativeName>
    <alternativeName>
        <fullName evidence="15">Folylpolyglutamate synthetase</fullName>
    </alternativeName>
    <alternativeName>
        <fullName evidence="16">Tetrahydrofolylpolyglutamate synthase</fullName>
    </alternativeName>
</protein>
<dbReference type="SUPFAM" id="SSF53244">
    <property type="entry name" value="MurD-like peptide ligases, peptide-binding domain"/>
    <property type="match status" value="1"/>
</dbReference>
<evidence type="ECO:0000256" key="5">
    <source>
        <dbReference type="ARBA" id="ARBA00008276"/>
    </source>
</evidence>
<dbReference type="InterPro" id="IPR013221">
    <property type="entry name" value="Mur_ligase_cen"/>
</dbReference>
<comment type="caution">
    <text evidence="25">The sequence shown here is derived from an EMBL/GenBank/DDBJ whole genome shotgun (WGS) entry which is preliminary data.</text>
</comment>
<comment type="cofactor">
    <cofactor evidence="1">
        <name>Mg(2+)</name>
        <dbReference type="ChEBI" id="CHEBI:18420"/>
    </cofactor>
</comment>
<comment type="function">
    <text evidence="2">Functions in two distinct reactions of the de novo folate biosynthetic pathway. Catalyzes the addition of a glutamate residue to dihydropteroate (7,8-dihydropteroate or H2Pte) to form dihydrofolate (7,8-dihydrofolate monoglutamate or H2Pte-Glu). Also catalyzes successive additions of L-glutamate to tetrahydrofolate or 10-formyltetrahydrofolate or 5,10-methylenetetrahydrofolate, leading to folylpolyglutamate derivatives.</text>
</comment>
<evidence type="ECO:0000256" key="19">
    <source>
        <dbReference type="ARBA" id="ARBA00047808"/>
    </source>
</evidence>
<comment type="catalytic activity">
    <reaction evidence="20">
        <text>(6R)-5,10-methylenetetrahydrofolyl-(gamma-L-Glu)(n) + L-glutamate + ATP = (6R)-5,10-methylenetetrahydrofolyl-(gamma-L-Glu)(n+1) + ADP + phosphate + H(+)</text>
        <dbReference type="Rhea" id="RHEA:51912"/>
        <dbReference type="Rhea" id="RHEA-COMP:13257"/>
        <dbReference type="Rhea" id="RHEA-COMP:13258"/>
        <dbReference type="ChEBI" id="CHEBI:15378"/>
        <dbReference type="ChEBI" id="CHEBI:29985"/>
        <dbReference type="ChEBI" id="CHEBI:30616"/>
        <dbReference type="ChEBI" id="CHEBI:43474"/>
        <dbReference type="ChEBI" id="CHEBI:136572"/>
        <dbReference type="ChEBI" id="CHEBI:456216"/>
        <dbReference type="EC" id="6.3.2.17"/>
    </reaction>
</comment>
<feature type="domain" description="Mur ligase C-terminal" evidence="23">
    <location>
        <begin position="310"/>
        <end position="422"/>
    </location>
</feature>
<evidence type="ECO:0000256" key="8">
    <source>
        <dbReference type="ARBA" id="ARBA00019357"/>
    </source>
</evidence>
<dbReference type="GO" id="GO:0004326">
    <property type="term" value="F:tetrahydrofolylpolyglutamate synthase activity"/>
    <property type="evidence" value="ECO:0007669"/>
    <property type="project" value="UniProtKB-EC"/>
</dbReference>
<evidence type="ECO:0000259" key="24">
    <source>
        <dbReference type="Pfam" id="PF08245"/>
    </source>
</evidence>
<evidence type="ECO:0000256" key="14">
    <source>
        <dbReference type="ARBA" id="ARBA00022909"/>
    </source>
</evidence>
<evidence type="ECO:0000256" key="16">
    <source>
        <dbReference type="ARBA" id="ARBA00030592"/>
    </source>
</evidence>
<evidence type="ECO:0000256" key="13">
    <source>
        <dbReference type="ARBA" id="ARBA00022842"/>
    </source>
</evidence>
<keyword evidence="13" id="KW-0460">Magnesium</keyword>
<dbReference type="InterPro" id="IPR036615">
    <property type="entry name" value="Mur_ligase_C_dom_sf"/>
</dbReference>
<dbReference type="Gene3D" id="3.90.190.20">
    <property type="entry name" value="Mur ligase, C-terminal domain"/>
    <property type="match status" value="1"/>
</dbReference>
<dbReference type="PROSITE" id="PS01012">
    <property type="entry name" value="FOLYLPOLYGLU_SYNT_2"/>
    <property type="match status" value="1"/>
</dbReference>
<dbReference type="EMBL" id="PGTO01000001">
    <property type="protein sequence ID" value="RAU23751.1"/>
    <property type="molecule type" value="Genomic_DNA"/>
</dbReference>
<keyword evidence="14" id="KW-0289">Folate biosynthesis</keyword>
<dbReference type="GO" id="GO:0005524">
    <property type="term" value="F:ATP binding"/>
    <property type="evidence" value="ECO:0007669"/>
    <property type="project" value="UniProtKB-KW"/>
</dbReference>
<evidence type="ECO:0000256" key="18">
    <source>
        <dbReference type="ARBA" id="ARBA00047493"/>
    </source>
</evidence>
<dbReference type="GO" id="GO:0005737">
    <property type="term" value="C:cytoplasm"/>
    <property type="evidence" value="ECO:0007669"/>
    <property type="project" value="TreeGrafter"/>
</dbReference>
<comment type="catalytic activity">
    <reaction evidence="18">
        <text>(6S)-5,6,7,8-tetrahydrofolyl-(gamma-L-Glu)(n) + L-glutamate + ATP = (6S)-5,6,7,8-tetrahydrofolyl-(gamma-L-Glu)(n+1) + ADP + phosphate + H(+)</text>
        <dbReference type="Rhea" id="RHEA:10580"/>
        <dbReference type="Rhea" id="RHEA-COMP:14738"/>
        <dbReference type="Rhea" id="RHEA-COMP:14740"/>
        <dbReference type="ChEBI" id="CHEBI:15378"/>
        <dbReference type="ChEBI" id="CHEBI:29985"/>
        <dbReference type="ChEBI" id="CHEBI:30616"/>
        <dbReference type="ChEBI" id="CHEBI:43474"/>
        <dbReference type="ChEBI" id="CHEBI:141005"/>
        <dbReference type="ChEBI" id="CHEBI:456216"/>
        <dbReference type="EC" id="6.3.2.17"/>
    </reaction>
</comment>
<dbReference type="GO" id="GO:0046872">
    <property type="term" value="F:metal ion binding"/>
    <property type="evidence" value="ECO:0007669"/>
    <property type="project" value="UniProtKB-KW"/>
</dbReference>
<dbReference type="NCBIfam" id="TIGR01499">
    <property type="entry name" value="folC"/>
    <property type="match status" value="1"/>
</dbReference>
<evidence type="ECO:0000256" key="21">
    <source>
        <dbReference type="ARBA" id="ARBA00049161"/>
    </source>
</evidence>
<dbReference type="EC" id="6.3.2.17" evidence="7"/>
<name>A0A364P372_9PROT</name>
<keyword evidence="26" id="KW-1185">Reference proteome</keyword>
<evidence type="ECO:0000256" key="4">
    <source>
        <dbReference type="ARBA" id="ARBA00005150"/>
    </source>
</evidence>
<dbReference type="Proteomes" id="UP000251075">
    <property type="component" value="Unassembled WGS sequence"/>
</dbReference>
<comment type="catalytic activity">
    <reaction evidence="19">
        <text>10-formyltetrahydrofolyl-(gamma-L-Glu)(n) + L-glutamate + ATP = 10-formyltetrahydrofolyl-(gamma-L-Glu)(n+1) + ADP + phosphate + H(+)</text>
        <dbReference type="Rhea" id="RHEA:51904"/>
        <dbReference type="Rhea" id="RHEA-COMP:13088"/>
        <dbReference type="Rhea" id="RHEA-COMP:14300"/>
        <dbReference type="ChEBI" id="CHEBI:15378"/>
        <dbReference type="ChEBI" id="CHEBI:29985"/>
        <dbReference type="ChEBI" id="CHEBI:30616"/>
        <dbReference type="ChEBI" id="CHEBI:43474"/>
        <dbReference type="ChEBI" id="CHEBI:134413"/>
        <dbReference type="ChEBI" id="CHEBI:456216"/>
        <dbReference type="EC" id="6.3.2.17"/>
    </reaction>
</comment>
<dbReference type="InterPro" id="IPR001645">
    <property type="entry name" value="Folylpolyglutamate_synth"/>
</dbReference>
<accession>A0A364P372</accession>
<proteinExistence type="inferred from homology"/>
<evidence type="ECO:0000256" key="1">
    <source>
        <dbReference type="ARBA" id="ARBA00001946"/>
    </source>
</evidence>
<keyword evidence="11 22" id="KW-0547">Nucleotide-binding</keyword>
<sequence length="434" mass="46259">MIDSILERLTRLHPKVIDLSLDRVLRLLDALGNPQDKLPPVIHVAGTNGKGSTVATLRAIFEAAGLRAHVYTSPHLVRFAERIRIAGALPDDAELLALLEEVEAANGGAPITFFEITTAAALLAFARSPADVCILETGLGGRLDATNVVARPALTILTPIAMDHQNFLGGRIEAIAAEKAGIMKRGIACITAKQGRKVIKVLEARSGELGVPLIREGEDFFVRTAADGGLIYRGKTVEWSLPAPNLVGSFQARNTALALAAVERLSRIETPPVFPGFPDGALALGIRSVEWPARLQRLRKGPLVDLLPEGWELWLDGGHNPHAAEAIAQHTRSWRDKALMGVFGILSTKDVDGFLEPLAARFHTLRTIAIPGETASLSAEDAAAAATRHFCLDAKPTPGVEVAIRQLIAANSGPARILVCGSLYLAGTILADNQ</sequence>
<evidence type="ECO:0000313" key="26">
    <source>
        <dbReference type="Proteomes" id="UP000251075"/>
    </source>
</evidence>
<comment type="pathway">
    <text evidence="4">Cofactor biosynthesis; tetrahydrofolylpolyglutamate biosynthesis.</text>
</comment>
<feature type="domain" description="Mur ligase central" evidence="24">
    <location>
        <begin position="44"/>
        <end position="261"/>
    </location>
</feature>
<keyword evidence="9 22" id="KW-0436">Ligase</keyword>
<keyword evidence="12 22" id="KW-0067">ATP-binding</keyword>
<evidence type="ECO:0000256" key="20">
    <source>
        <dbReference type="ARBA" id="ARBA00049035"/>
    </source>
</evidence>
<evidence type="ECO:0000256" key="9">
    <source>
        <dbReference type="ARBA" id="ARBA00022598"/>
    </source>
</evidence>
<dbReference type="Pfam" id="PF02875">
    <property type="entry name" value="Mur_ligase_C"/>
    <property type="match status" value="1"/>
</dbReference>
<evidence type="ECO:0000256" key="17">
    <source>
        <dbReference type="ARBA" id="ARBA00032510"/>
    </source>
</evidence>
<gene>
    <name evidence="25" type="ORF">CU669_01240</name>
</gene>
<evidence type="ECO:0000256" key="11">
    <source>
        <dbReference type="ARBA" id="ARBA00022741"/>
    </source>
</evidence>
<dbReference type="EC" id="6.3.2.12" evidence="6"/>
<comment type="catalytic activity">
    <reaction evidence="21">
        <text>7,8-dihydropteroate + L-glutamate + ATP = 7,8-dihydrofolate + ADP + phosphate + H(+)</text>
        <dbReference type="Rhea" id="RHEA:23584"/>
        <dbReference type="ChEBI" id="CHEBI:15378"/>
        <dbReference type="ChEBI" id="CHEBI:17839"/>
        <dbReference type="ChEBI" id="CHEBI:29985"/>
        <dbReference type="ChEBI" id="CHEBI:30616"/>
        <dbReference type="ChEBI" id="CHEBI:43474"/>
        <dbReference type="ChEBI" id="CHEBI:57451"/>
        <dbReference type="ChEBI" id="CHEBI:456216"/>
        <dbReference type="EC" id="6.3.2.12"/>
    </reaction>
</comment>
<dbReference type="GO" id="GO:0046656">
    <property type="term" value="P:folic acid biosynthetic process"/>
    <property type="evidence" value="ECO:0007669"/>
    <property type="project" value="UniProtKB-KW"/>
</dbReference>
<dbReference type="PANTHER" id="PTHR11136">
    <property type="entry name" value="FOLYLPOLYGLUTAMATE SYNTHASE-RELATED"/>
    <property type="match status" value="1"/>
</dbReference>
<keyword evidence="10" id="KW-0479">Metal-binding</keyword>
<evidence type="ECO:0000256" key="3">
    <source>
        <dbReference type="ARBA" id="ARBA00004799"/>
    </source>
</evidence>
<dbReference type="UniPathway" id="UPA00077">
    <property type="reaction ID" value="UER00157"/>
</dbReference>
<evidence type="ECO:0000259" key="23">
    <source>
        <dbReference type="Pfam" id="PF02875"/>
    </source>
</evidence>